<evidence type="ECO:0000313" key="2">
    <source>
        <dbReference type="EMBL" id="KAF5258325.1"/>
    </source>
</evidence>
<sequence length="414" mass="46622">MSTASAEKPDSGAYVEVLKVARQIQHLAHFLSQGPPFAGVVLTDDDLRTARDLNPVTRITSHRRLSELEFPREWVEDDGALAIVLHDWREQVEGMKQSNTHATKEKPDQVADIPTEADIEVDSDVSFLSYPMKREAHWVEKTKELEKKLRQSEQEKQSAMQHNLKLQLEVEALQRKTQSLYQALFDPDNRIHEANVMAKVKLHGEIRQLEKSLNAANSKNEYLVKKNKDLGSCNKGLITENEELVKKSQELESSNKDLVTENEALAEENRDIDSDNGDLIATSQDLLTKIALARNAAKSYKELLMAKNRALESSNKVLAKEITALKTSNQCVFAKSSKLKERFEQSVIATKSCKERLDKIASKVKELESSKNALAAQNKDLMDRNAALVDMNKQLEESLEKIVTDAKCSLQSLS</sequence>
<dbReference type="EMBL" id="JAAFOW010002032">
    <property type="protein sequence ID" value="KAF5258325.1"/>
    <property type="molecule type" value="Genomic_DNA"/>
</dbReference>
<gene>
    <name evidence="2" type="ORF">FOXYS1_11102</name>
</gene>
<feature type="coiled-coil region" evidence="1">
    <location>
        <begin position="135"/>
        <end position="268"/>
    </location>
</feature>
<evidence type="ECO:0000256" key="1">
    <source>
        <dbReference type="SAM" id="Coils"/>
    </source>
</evidence>
<comment type="caution">
    <text evidence="2">The sequence shown here is derived from an EMBL/GenBank/DDBJ whole genome shotgun (WGS) entry which is preliminary data.</text>
</comment>
<dbReference type="AlphaFoldDB" id="A0A8H5A5A9"/>
<accession>A0A8H5A5A9</accession>
<feature type="coiled-coil region" evidence="1">
    <location>
        <begin position="357"/>
        <end position="398"/>
    </location>
</feature>
<proteinExistence type="predicted"/>
<dbReference type="Proteomes" id="UP000558688">
    <property type="component" value="Unassembled WGS sequence"/>
</dbReference>
<reference evidence="2" key="1">
    <citation type="submission" date="2020-02" db="EMBL/GenBank/DDBJ databases">
        <title>Identification and distribution of gene clusters putatively required for synthesis of sphingolipid metabolism inhibitors in phylogenetically diverse species of the filamentous fungus Fusarium.</title>
        <authorList>
            <person name="Kim H.-S."/>
            <person name="Busman M."/>
            <person name="Brown D.W."/>
            <person name="Divon H."/>
            <person name="Uhlig S."/>
            <person name="Proctor R.H."/>
        </authorList>
    </citation>
    <scope>NUCLEOTIDE SEQUENCE [LARGE SCALE GENOMIC DNA]</scope>
    <source>
        <strain evidence="2">NRRL 39464</strain>
    </source>
</reference>
<keyword evidence="1" id="KW-0175">Coiled coil</keyword>
<name>A0A8H5A5A9_FUSOX</name>
<protein>
    <submittedName>
        <fullName evidence="2">Uncharacterized protein</fullName>
    </submittedName>
</protein>
<evidence type="ECO:0000313" key="3">
    <source>
        <dbReference type="Proteomes" id="UP000558688"/>
    </source>
</evidence>
<organism evidence="2 3">
    <name type="scientific">Fusarium oxysporum</name>
    <name type="common">Fusarium vascular wilt</name>
    <dbReference type="NCBI Taxonomy" id="5507"/>
    <lineage>
        <taxon>Eukaryota</taxon>
        <taxon>Fungi</taxon>
        <taxon>Dikarya</taxon>
        <taxon>Ascomycota</taxon>
        <taxon>Pezizomycotina</taxon>
        <taxon>Sordariomycetes</taxon>
        <taxon>Hypocreomycetidae</taxon>
        <taxon>Hypocreales</taxon>
        <taxon>Nectriaceae</taxon>
        <taxon>Fusarium</taxon>
        <taxon>Fusarium oxysporum species complex</taxon>
    </lineage>
</organism>